<dbReference type="Gene3D" id="3.40.50.300">
    <property type="entry name" value="P-loop containing nucleotide triphosphate hydrolases"/>
    <property type="match status" value="1"/>
</dbReference>
<comment type="catalytic activity">
    <reaction evidence="7">
        <text>DNA(n) + a 2'-deoxyribonucleoside 5'-triphosphate = DNA(n+1) + diphosphate</text>
        <dbReference type="Rhea" id="RHEA:22508"/>
        <dbReference type="Rhea" id="RHEA-COMP:17339"/>
        <dbReference type="Rhea" id="RHEA-COMP:17340"/>
        <dbReference type="ChEBI" id="CHEBI:33019"/>
        <dbReference type="ChEBI" id="CHEBI:61560"/>
        <dbReference type="ChEBI" id="CHEBI:173112"/>
        <dbReference type="EC" id="2.7.7.7"/>
    </reaction>
</comment>
<evidence type="ECO:0000256" key="4">
    <source>
        <dbReference type="ARBA" id="ARBA00022705"/>
    </source>
</evidence>
<dbReference type="Proteomes" id="UP001058533">
    <property type="component" value="Chromosome"/>
</dbReference>
<keyword evidence="9" id="KW-1185">Reference proteome</keyword>
<keyword evidence="5" id="KW-0239">DNA-directed DNA polymerase</keyword>
<keyword evidence="4" id="KW-0235">DNA replication</keyword>
<evidence type="ECO:0000256" key="3">
    <source>
        <dbReference type="ARBA" id="ARBA00022695"/>
    </source>
</evidence>
<dbReference type="InterPro" id="IPR008921">
    <property type="entry name" value="DNA_pol3_clamp-load_cplx_C"/>
</dbReference>
<dbReference type="InterPro" id="IPR027417">
    <property type="entry name" value="P-loop_NTPase"/>
</dbReference>
<evidence type="ECO:0000256" key="6">
    <source>
        <dbReference type="ARBA" id="ARBA00034754"/>
    </source>
</evidence>
<gene>
    <name evidence="8" type="primary">holA</name>
    <name evidence="8" type="ORF">NMP03_12080</name>
</gene>
<evidence type="ECO:0000313" key="9">
    <source>
        <dbReference type="Proteomes" id="UP001058533"/>
    </source>
</evidence>
<name>A0ABY5L4N4_9SPHN</name>
<keyword evidence="2 8" id="KW-0808">Transferase</keyword>
<evidence type="ECO:0000256" key="1">
    <source>
        <dbReference type="ARBA" id="ARBA00012417"/>
    </source>
</evidence>
<evidence type="ECO:0000256" key="2">
    <source>
        <dbReference type="ARBA" id="ARBA00022679"/>
    </source>
</evidence>
<reference evidence="8" key="1">
    <citation type="submission" date="2022-07" db="EMBL/GenBank/DDBJ databases">
        <title>Sphingomonas sp. nov., a novel bacterium isolated from the north slope of the Mount Everest.</title>
        <authorList>
            <person name="Cui X."/>
            <person name="Liu Y."/>
        </authorList>
    </citation>
    <scope>NUCLEOTIDE SEQUENCE</scope>
    <source>
        <strain evidence="8">S5-59</strain>
    </source>
</reference>
<accession>A0ABY5L4N4</accession>
<dbReference type="Gene3D" id="1.10.8.60">
    <property type="match status" value="1"/>
</dbReference>
<dbReference type="RefSeq" id="WP_256505673.1">
    <property type="nucleotide sequence ID" value="NZ_CP101740.1"/>
</dbReference>
<keyword evidence="3 8" id="KW-0548">Nucleotidyltransferase</keyword>
<dbReference type="SUPFAM" id="SSF48019">
    <property type="entry name" value="post-AAA+ oligomerization domain-like"/>
    <property type="match status" value="1"/>
</dbReference>
<evidence type="ECO:0000313" key="8">
    <source>
        <dbReference type="EMBL" id="UUL81924.1"/>
    </source>
</evidence>
<organism evidence="8 9">
    <name type="scientific">Sphingomonas qomolangmaensis</name>
    <dbReference type="NCBI Taxonomy" id="2918765"/>
    <lineage>
        <taxon>Bacteria</taxon>
        <taxon>Pseudomonadati</taxon>
        <taxon>Pseudomonadota</taxon>
        <taxon>Alphaproteobacteria</taxon>
        <taxon>Sphingomonadales</taxon>
        <taxon>Sphingomonadaceae</taxon>
        <taxon>Sphingomonas</taxon>
    </lineage>
</organism>
<dbReference type="NCBIfam" id="TIGR01128">
    <property type="entry name" value="holA"/>
    <property type="match status" value="1"/>
</dbReference>
<protein>
    <recommendedName>
        <fullName evidence="1">DNA-directed DNA polymerase</fullName>
        <ecNumber evidence="1">2.7.7.7</ecNumber>
    </recommendedName>
</protein>
<evidence type="ECO:0000256" key="7">
    <source>
        <dbReference type="ARBA" id="ARBA00049244"/>
    </source>
</evidence>
<dbReference type="InterPro" id="IPR005790">
    <property type="entry name" value="DNA_polIII_delta"/>
</dbReference>
<dbReference type="SUPFAM" id="SSF52540">
    <property type="entry name" value="P-loop containing nucleoside triphosphate hydrolases"/>
    <property type="match status" value="1"/>
</dbReference>
<dbReference type="Gene3D" id="1.20.272.10">
    <property type="match status" value="1"/>
</dbReference>
<dbReference type="GO" id="GO:0003887">
    <property type="term" value="F:DNA-directed DNA polymerase activity"/>
    <property type="evidence" value="ECO:0007669"/>
    <property type="project" value="UniProtKB-EC"/>
</dbReference>
<evidence type="ECO:0000256" key="5">
    <source>
        <dbReference type="ARBA" id="ARBA00022932"/>
    </source>
</evidence>
<dbReference type="EC" id="2.7.7.7" evidence="1"/>
<proteinExistence type="inferred from homology"/>
<dbReference type="EMBL" id="CP101740">
    <property type="protein sequence ID" value="UUL81924.1"/>
    <property type="molecule type" value="Genomic_DNA"/>
</dbReference>
<sequence>MRARLEAPDADTRLYLLHGPDEASANELAGRLAKALGDGAERVDFEGSFLKNNPGRLADEAASMSLFGDRRFIRVTGAGEECLEAFTLLLAAERAGNPVVAIAPTVKKSGKIVKLAEGARTAAACAFYVPEGQEAVRMVQGIARDHGLRLGAHVGERLLAATGGDRAILAQEIEKLALFVDAAPNRPVDADLDAIEAIGADLDESGMFAAIEAVIGGDAAGAAAALHLVSAENANIPMLRQLVRRLMALAEMRREVDGGEGIEAVVERNRIFWKEKPNTVKALRKWSSPQLARAIDRVRGAERAIVAPANAGAILAEGECLAIARAAARFG</sequence>
<dbReference type="PANTHER" id="PTHR34388">
    <property type="entry name" value="DNA POLYMERASE III SUBUNIT DELTA"/>
    <property type="match status" value="1"/>
</dbReference>
<dbReference type="PANTHER" id="PTHR34388:SF1">
    <property type="entry name" value="DNA POLYMERASE III SUBUNIT DELTA"/>
    <property type="match status" value="1"/>
</dbReference>
<comment type="similarity">
    <text evidence="6">Belongs to the DNA polymerase HolA subunit family.</text>
</comment>